<dbReference type="InterPro" id="IPR044742">
    <property type="entry name" value="DEAD/DEAH_RhlB"/>
</dbReference>
<dbReference type="GO" id="GO:0005829">
    <property type="term" value="C:cytosol"/>
    <property type="evidence" value="ECO:0007669"/>
    <property type="project" value="TreeGrafter"/>
</dbReference>
<dbReference type="EMBL" id="UIDG01000035">
    <property type="protein sequence ID" value="SUS04380.1"/>
    <property type="molecule type" value="Genomic_DNA"/>
</dbReference>
<keyword evidence="5" id="KW-0067">ATP-binding</keyword>
<dbReference type="SMART" id="SM00487">
    <property type="entry name" value="DEXDc"/>
    <property type="match status" value="1"/>
</dbReference>
<organism evidence="10">
    <name type="scientific">metagenome</name>
    <dbReference type="NCBI Taxonomy" id="256318"/>
    <lineage>
        <taxon>unclassified sequences</taxon>
        <taxon>metagenomes</taxon>
    </lineage>
</organism>
<dbReference type="PROSITE" id="PS51195">
    <property type="entry name" value="Q_MOTIF"/>
    <property type="match status" value="1"/>
</dbReference>
<reference evidence="10" key="1">
    <citation type="submission" date="2018-07" db="EMBL/GenBank/DDBJ databases">
        <authorList>
            <person name="Quirk P.G."/>
            <person name="Krulwich T.A."/>
        </authorList>
    </citation>
    <scope>NUCLEOTIDE SEQUENCE</scope>
</reference>
<evidence type="ECO:0000256" key="5">
    <source>
        <dbReference type="ARBA" id="ARBA00022840"/>
    </source>
</evidence>
<dbReference type="PROSITE" id="PS51194">
    <property type="entry name" value="HELICASE_CTER"/>
    <property type="match status" value="1"/>
</dbReference>
<feature type="region of interest" description="Disordered" evidence="6">
    <location>
        <begin position="378"/>
        <end position="423"/>
    </location>
</feature>
<dbReference type="AlphaFoldDB" id="A0A380TAZ2"/>
<feature type="compositionally biased region" description="Low complexity" evidence="6">
    <location>
        <begin position="412"/>
        <end position="423"/>
    </location>
</feature>
<protein>
    <submittedName>
        <fullName evidence="10">RNA helicase</fullName>
    </submittedName>
</protein>
<evidence type="ECO:0000256" key="3">
    <source>
        <dbReference type="ARBA" id="ARBA00022801"/>
    </source>
</evidence>
<evidence type="ECO:0000313" key="10">
    <source>
        <dbReference type="EMBL" id="SUS04380.1"/>
    </source>
</evidence>
<keyword evidence="1" id="KW-0963">Cytoplasm</keyword>
<evidence type="ECO:0000256" key="6">
    <source>
        <dbReference type="SAM" id="MobiDB-lite"/>
    </source>
</evidence>
<dbReference type="GO" id="GO:0016787">
    <property type="term" value="F:hydrolase activity"/>
    <property type="evidence" value="ECO:0007669"/>
    <property type="project" value="UniProtKB-KW"/>
</dbReference>
<dbReference type="GO" id="GO:0005524">
    <property type="term" value="F:ATP binding"/>
    <property type="evidence" value="ECO:0007669"/>
    <property type="project" value="UniProtKB-KW"/>
</dbReference>
<dbReference type="EMBL" id="UIDG01000143">
    <property type="protein sequence ID" value="SUS05972.1"/>
    <property type="molecule type" value="Genomic_DNA"/>
</dbReference>
<sequence length="423" mass="45425">MTSPSFADLGVSEPLRRALHTQRYINPTPIQAQAVPALLAGKDLLGVAQTGSGKTAAFALPILQRLAAQPLNPGPRRTRALILAPTRELAIQIGDDCKTYGRHLNLRYALIFGGVGQAPQVKAMAKGVDILVATPGRLLDLVSQDQVRLDKVSILVLDEADRMLDMGFIPDVRRIVSTLPRERQSLMFSATMPSDVAKIAADFLHQPVRVDVSPTTVTVDRVDQRVLFVAAPDKRAVLVDLLTDPALARVIVFTRTKHGANRLTQQLENAGVTARAIHGNKSQGARQQALESFRAGSARVLVATDIAARGIDVDGVTHVINYELPNVPESYVHRIGRTARAGASGIALSLCDPSERPLLREIEKLTCKAVAIDAAHPLANRTTHGSPAVARNPRPAGNSRRTNTKAQRRPAPRVVAAGGRHAG</sequence>
<dbReference type="Pfam" id="PF00271">
    <property type="entry name" value="Helicase_C"/>
    <property type="match status" value="1"/>
</dbReference>
<evidence type="ECO:0000256" key="1">
    <source>
        <dbReference type="ARBA" id="ARBA00022490"/>
    </source>
</evidence>
<dbReference type="InterPro" id="IPR027417">
    <property type="entry name" value="P-loop_NTPase"/>
</dbReference>
<evidence type="ECO:0000256" key="2">
    <source>
        <dbReference type="ARBA" id="ARBA00022741"/>
    </source>
</evidence>
<dbReference type="CDD" id="cd18787">
    <property type="entry name" value="SF2_C_DEAD"/>
    <property type="match status" value="1"/>
</dbReference>
<proteinExistence type="predicted"/>
<feature type="domain" description="Helicase C-terminal" evidence="8">
    <location>
        <begin position="237"/>
        <end position="384"/>
    </location>
</feature>
<feature type="domain" description="Helicase ATP-binding" evidence="7">
    <location>
        <begin position="35"/>
        <end position="210"/>
    </location>
</feature>
<dbReference type="CDD" id="cd00268">
    <property type="entry name" value="DEADc"/>
    <property type="match status" value="1"/>
</dbReference>
<evidence type="ECO:0000313" key="11">
    <source>
        <dbReference type="EMBL" id="SUS05972.1"/>
    </source>
</evidence>
<dbReference type="InterPro" id="IPR014014">
    <property type="entry name" value="RNA_helicase_DEAD_Q_motif"/>
</dbReference>
<keyword evidence="3" id="KW-0378">Hydrolase</keyword>
<keyword evidence="4 10" id="KW-0347">Helicase</keyword>
<dbReference type="SUPFAM" id="SSF52540">
    <property type="entry name" value="P-loop containing nucleoside triphosphate hydrolases"/>
    <property type="match status" value="1"/>
</dbReference>
<dbReference type="PROSITE" id="PS51192">
    <property type="entry name" value="HELICASE_ATP_BIND_1"/>
    <property type="match status" value="1"/>
</dbReference>
<dbReference type="GO" id="GO:0003724">
    <property type="term" value="F:RNA helicase activity"/>
    <property type="evidence" value="ECO:0007669"/>
    <property type="project" value="InterPro"/>
</dbReference>
<keyword evidence="2" id="KW-0547">Nucleotide-binding</keyword>
<gene>
    <name evidence="10" type="primary">rhlE</name>
    <name evidence="10" type="ORF">DF3PB_130012</name>
    <name evidence="11" type="ORF">DF3PB_2270006</name>
</gene>
<dbReference type="FunFam" id="3.40.50.300:FF:000108">
    <property type="entry name" value="ATP-dependent RNA helicase RhlE"/>
    <property type="match status" value="1"/>
</dbReference>
<dbReference type="InterPro" id="IPR001650">
    <property type="entry name" value="Helicase_C-like"/>
</dbReference>
<dbReference type="SMART" id="SM00490">
    <property type="entry name" value="HELICc"/>
    <property type="match status" value="1"/>
</dbReference>
<dbReference type="Pfam" id="PF00270">
    <property type="entry name" value="DEAD"/>
    <property type="match status" value="1"/>
</dbReference>
<feature type="domain" description="DEAD-box RNA helicase Q" evidence="9">
    <location>
        <begin position="4"/>
        <end position="32"/>
    </location>
</feature>
<evidence type="ECO:0000259" key="8">
    <source>
        <dbReference type="PROSITE" id="PS51194"/>
    </source>
</evidence>
<name>A0A380TAZ2_9ZZZZ</name>
<evidence type="ECO:0000259" key="7">
    <source>
        <dbReference type="PROSITE" id="PS51192"/>
    </source>
</evidence>
<dbReference type="InterPro" id="IPR014001">
    <property type="entry name" value="Helicase_ATP-bd"/>
</dbReference>
<dbReference type="PANTHER" id="PTHR47959">
    <property type="entry name" value="ATP-DEPENDENT RNA HELICASE RHLE-RELATED"/>
    <property type="match status" value="1"/>
</dbReference>
<dbReference type="InterPro" id="IPR050079">
    <property type="entry name" value="DEAD_box_RNA_helicase"/>
</dbReference>
<evidence type="ECO:0000259" key="9">
    <source>
        <dbReference type="PROSITE" id="PS51195"/>
    </source>
</evidence>
<dbReference type="InterPro" id="IPR011545">
    <property type="entry name" value="DEAD/DEAH_box_helicase_dom"/>
</dbReference>
<feature type="compositionally biased region" description="Basic residues" evidence="6">
    <location>
        <begin position="402"/>
        <end position="411"/>
    </location>
</feature>
<evidence type="ECO:0000256" key="4">
    <source>
        <dbReference type="ARBA" id="ARBA00022806"/>
    </source>
</evidence>
<dbReference type="Gene3D" id="3.40.50.300">
    <property type="entry name" value="P-loop containing nucleotide triphosphate hydrolases"/>
    <property type="match status" value="2"/>
</dbReference>
<dbReference type="GO" id="GO:0003676">
    <property type="term" value="F:nucleic acid binding"/>
    <property type="evidence" value="ECO:0007669"/>
    <property type="project" value="InterPro"/>
</dbReference>
<dbReference type="PROSITE" id="PS00039">
    <property type="entry name" value="DEAD_ATP_HELICASE"/>
    <property type="match status" value="1"/>
</dbReference>
<dbReference type="PANTHER" id="PTHR47959:SF13">
    <property type="entry name" value="ATP-DEPENDENT RNA HELICASE RHLE"/>
    <property type="match status" value="1"/>
</dbReference>
<dbReference type="InterPro" id="IPR000629">
    <property type="entry name" value="RNA-helicase_DEAD-box_CS"/>
</dbReference>
<accession>A0A380TAZ2</accession>